<reference evidence="2" key="1">
    <citation type="submission" date="2016-10" db="EMBL/GenBank/DDBJ databases">
        <authorList>
            <person name="Varghese N."/>
            <person name="Submissions S."/>
        </authorList>
    </citation>
    <scope>NUCLEOTIDE SEQUENCE [LARGE SCALE GENOMIC DNA]</scope>
    <source>
        <strain evidence="2">DSM 25030</strain>
    </source>
</reference>
<dbReference type="EMBL" id="FNMY01000006">
    <property type="protein sequence ID" value="SDX05687.1"/>
    <property type="molecule type" value="Genomic_DNA"/>
</dbReference>
<dbReference type="RefSeq" id="WP_090298913.1">
    <property type="nucleotide sequence ID" value="NZ_FNKI01000005.1"/>
</dbReference>
<evidence type="ECO:0000313" key="1">
    <source>
        <dbReference type="EMBL" id="SDX05687.1"/>
    </source>
</evidence>
<evidence type="ECO:0000313" key="2">
    <source>
        <dbReference type="Proteomes" id="UP000199592"/>
    </source>
</evidence>
<dbReference type="STRING" id="1073328.SAMN05216294_3176"/>
<dbReference type="Proteomes" id="UP000199592">
    <property type="component" value="Unassembled WGS sequence"/>
</dbReference>
<keyword evidence="2" id="KW-1185">Reference proteome</keyword>
<organism evidence="1 2">
    <name type="scientific">Flagellimonas zhangzhouensis</name>
    <dbReference type="NCBI Taxonomy" id="1073328"/>
    <lineage>
        <taxon>Bacteria</taxon>
        <taxon>Pseudomonadati</taxon>
        <taxon>Bacteroidota</taxon>
        <taxon>Flavobacteriia</taxon>
        <taxon>Flavobacteriales</taxon>
        <taxon>Flavobacteriaceae</taxon>
        <taxon>Flagellimonas</taxon>
    </lineage>
</organism>
<name>A0A1H2YKI0_9FLAO</name>
<sequence>MKKLDFYTSHHQFYIVDENHFSPDNGDLWTDRAFLERMPVSDEIIGISTASYGPIKGSFQFFNSPQALDDTNNFDHIVDGCLKVNSEKIQILDCPDLNVIYEVSVNNGDYCVRLYSSNLNIQDEDEGGDFHRIEIWPIENPFNRKVIKQFNPQQ</sequence>
<dbReference type="AlphaFoldDB" id="A0A1H2YKI0"/>
<gene>
    <name evidence="1" type="ORF">SAMN04487892_3089</name>
</gene>
<dbReference type="OrthoDB" id="280156at2"/>
<proteinExistence type="predicted"/>
<protein>
    <submittedName>
        <fullName evidence="1">Uncharacterized protein</fullName>
    </submittedName>
</protein>
<accession>A0A1H2YKI0</accession>